<evidence type="ECO:0000313" key="6">
    <source>
        <dbReference type="EMBL" id="EAQ14941.1"/>
    </source>
</evidence>
<dbReference type="STRING" id="314271.RB2654_20198"/>
<dbReference type="Gene3D" id="3.40.47.10">
    <property type="match status" value="2"/>
</dbReference>
<dbReference type="InterPro" id="IPR012328">
    <property type="entry name" value="Chalcone/stilbene_synt_C"/>
</dbReference>
<gene>
    <name evidence="6" type="ORF">RB2654_20198</name>
</gene>
<evidence type="ECO:0000313" key="7">
    <source>
        <dbReference type="Proteomes" id="UP000002931"/>
    </source>
</evidence>
<dbReference type="InterPro" id="IPR011141">
    <property type="entry name" value="Polyketide_synthase_type-III"/>
</dbReference>
<organism evidence="6 7">
    <name type="scientific">Maritimibacter alkaliphilus HTCC2654</name>
    <dbReference type="NCBI Taxonomy" id="314271"/>
    <lineage>
        <taxon>Bacteria</taxon>
        <taxon>Pseudomonadati</taxon>
        <taxon>Pseudomonadota</taxon>
        <taxon>Alphaproteobacteria</taxon>
        <taxon>Rhodobacterales</taxon>
        <taxon>Roseobacteraceae</taxon>
        <taxon>Maritimibacter</taxon>
    </lineage>
</organism>
<dbReference type="OrthoDB" id="9786288at2"/>
<evidence type="ECO:0000256" key="1">
    <source>
        <dbReference type="ARBA" id="ARBA00005531"/>
    </source>
</evidence>
<evidence type="ECO:0000259" key="4">
    <source>
        <dbReference type="Pfam" id="PF00195"/>
    </source>
</evidence>
<reference evidence="6 7" key="1">
    <citation type="journal article" date="2010" name="J. Bacteriol.">
        <title>Genome sequences of Pelagibaca bermudensis HTCC2601T and Maritimibacter alkaliphilus HTCC2654T, the type strains of two marine Roseobacter genera.</title>
        <authorList>
            <person name="Thrash J.C."/>
            <person name="Cho J.C."/>
            <person name="Ferriera S."/>
            <person name="Johnson J."/>
            <person name="Vergin K.L."/>
            <person name="Giovannoni S.J."/>
        </authorList>
    </citation>
    <scope>NUCLEOTIDE SEQUENCE [LARGE SCALE GENOMIC DNA]</scope>
    <source>
        <strain evidence="6 7">HTCC2654</strain>
    </source>
</reference>
<keyword evidence="7" id="KW-1185">Reference proteome</keyword>
<dbReference type="Pfam" id="PF02797">
    <property type="entry name" value="Chal_sti_synt_C"/>
    <property type="match status" value="1"/>
</dbReference>
<proteinExistence type="inferred from homology"/>
<protein>
    <submittedName>
        <fullName evidence="6">Probable chalcone synthase</fullName>
    </submittedName>
</protein>
<dbReference type="PIRSF" id="PIRSF000451">
    <property type="entry name" value="PKS_III"/>
    <property type="match status" value="1"/>
</dbReference>
<sequence>MPAYLNAIGTAVPAHDVHAPYLEIAPYFLTSETDRKSFAKMARRAGITHRYSTLEPADPSRWTDRYDAEGFYRPGAFPSTGARMKRYSHEAPALVDGAIADLAGQAGPDWAEGLTHLVICTCTGFSAPGIDHHMVNAHGVPSTVERTLIGFMGCNAAINGYKTARHIVTADPTAKVLVLNVELCGLHFQENAPLQTALMFMLFADGAAAALVSAEPTGFELEAFRSDMLPDSEGHITWDIGDNGFDMWLSGRVPRTIFKNLPGHFETLAADAGGRDIDLWAIHPGGRTIIDAVEAALDLSAEDVAYSRGVLNDFGNMSSATLPFVLSRMLAEPRSGRTGVAIGFGPGVSVESMVFSEAEG</sequence>
<dbReference type="CDD" id="cd00831">
    <property type="entry name" value="CHS_like"/>
    <property type="match status" value="1"/>
</dbReference>
<evidence type="ECO:0000259" key="5">
    <source>
        <dbReference type="Pfam" id="PF02797"/>
    </source>
</evidence>
<dbReference type="eggNOG" id="COG3424">
    <property type="taxonomic scope" value="Bacteria"/>
</dbReference>
<dbReference type="EMBL" id="AAMT01000001">
    <property type="protein sequence ID" value="EAQ14941.1"/>
    <property type="molecule type" value="Genomic_DNA"/>
</dbReference>
<dbReference type="AlphaFoldDB" id="A3VAK0"/>
<comment type="caution">
    <text evidence="6">The sequence shown here is derived from an EMBL/GenBank/DDBJ whole genome shotgun (WGS) entry which is preliminary data.</text>
</comment>
<dbReference type="GO" id="GO:0030639">
    <property type="term" value="P:polyketide biosynthetic process"/>
    <property type="evidence" value="ECO:0007669"/>
    <property type="project" value="TreeGrafter"/>
</dbReference>
<dbReference type="InterPro" id="IPR016039">
    <property type="entry name" value="Thiolase-like"/>
</dbReference>
<dbReference type="RefSeq" id="WP_008334928.1">
    <property type="nucleotide sequence ID" value="NZ_CH902578.1"/>
</dbReference>
<keyword evidence="2" id="KW-0808">Transferase</keyword>
<dbReference type="HOGENOM" id="CLU_034992_0_2_5"/>
<dbReference type="Proteomes" id="UP000002931">
    <property type="component" value="Unassembled WGS sequence"/>
</dbReference>
<comment type="similarity">
    <text evidence="1">Belongs to the thiolase-like superfamily. Chalcone/stilbene synthases family.</text>
</comment>
<dbReference type="PANTHER" id="PTHR11877:SF46">
    <property type="entry name" value="TYPE III POLYKETIDE SYNTHASE A"/>
    <property type="match status" value="1"/>
</dbReference>
<dbReference type="PANTHER" id="PTHR11877">
    <property type="entry name" value="HYDROXYMETHYLGLUTARYL-COA SYNTHASE"/>
    <property type="match status" value="1"/>
</dbReference>
<evidence type="ECO:0000256" key="2">
    <source>
        <dbReference type="ARBA" id="ARBA00022679"/>
    </source>
</evidence>
<dbReference type="Pfam" id="PF00195">
    <property type="entry name" value="Chal_sti_synt_N"/>
    <property type="match status" value="1"/>
</dbReference>
<feature type="domain" description="Chalcone/stilbene synthase N-terminal" evidence="4">
    <location>
        <begin position="3"/>
        <end position="216"/>
    </location>
</feature>
<dbReference type="SUPFAM" id="SSF53901">
    <property type="entry name" value="Thiolase-like"/>
    <property type="match status" value="1"/>
</dbReference>
<accession>A3VAK0</accession>
<name>A3VAK0_9RHOB</name>
<dbReference type="GO" id="GO:0016747">
    <property type="term" value="F:acyltransferase activity, transferring groups other than amino-acyl groups"/>
    <property type="evidence" value="ECO:0007669"/>
    <property type="project" value="InterPro"/>
</dbReference>
<evidence type="ECO:0000256" key="3">
    <source>
        <dbReference type="PIRSR" id="PIRSR000451-1"/>
    </source>
</evidence>
<feature type="domain" description="Chalcone/stilbene synthase C-terminal" evidence="5">
    <location>
        <begin position="225"/>
        <end position="355"/>
    </location>
</feature>
<dbReference type="InterPro" id="IPR001099">
    <property type="entry name" value="Chalcone/stilbene_synt_N"/>
</dbReference>
<feature type="active site" description="Acyl-thioester intermediate" evidence="3">
    <location>
        <position position="154"/>
    </location>
</feature>